<dbReference type="RefSeq" id="WP_161921020.1">
    <property type="nucleotide sequence ID" value="NZ_JAACYS010000049.1"/>
</dbReference>
<dbReference type="EMBL" id="JAACYS010000049">
    <property type="protein sequence ID" value="NCU18191.1"/>
    <property type="molecule type" value="Genomic_DNA"/>
</dbReference>
<name>A0ABX0A491_9BACI</name>
<reference evidence="1 2" key="1">
    <citation type="submission" date="2020-01" db="EMBL/GenBank/DDBJ databases">
        <title>A novel Bacillus sp. from Pasinler.</title>
        <authorList>
            <person name="Adiguzel A."/>
            <person name="Ay H."/>
            <person name="Baltaci M.O."/>
        </authorList>
    </citation>
    <scope>NUCLEOTIDE SEQUENCE [LARGE SCALE GENOMIC DNA]</scope>
    <source>
        <strain evidence="1 2">P1</strain>
    </source>
</reference>
<keyword evidence="2" id="KW-1185">Reference proteome</keyword>
<evidence type="ECO:0000313" key="1">
    <source>
        <dbReference type="EMBL" id="NCU18191.1"/>
    </source>
</evidence>
<evidence type="ECO:0000313" key="2">
    <source>
        <dbReference type="Proteomes" id="UP000743899"/>
    </source>
</evidence>
<dbReference type="Proteomes" id="UP000743899">
    <property type="component" value="Unassembled WGS sequence"/>
</dbReference>
<comment type="caution">
    <text evidence="1">The sequence shown here is derived from an EMBL/GenBank/DDBJ whole genome shotgun (WGS) entry which is preliminary data.</text>
</comment>
<accession>A0ABX0A491</accession>
<gene>
    <name evidence="1" type="ORF">GW534_10735</name>
</gene>
<sequence length="146" mass="17207">MVSLEQFTSLGESFNHNVKSYIFLSQMPFQGLIEYLWISDNNDKGIRAFVNSDQIIEGLLLQPLSKFPGQDEQFTENTYQHPFSDEWFVLWGGTNELVNYHYAYENQRYAYDFLIMKDDRSFEGDASVNESYFQIARIGNKQLHFE</sequence>
<organism evidence="1 2">
    <name type="scientific">Pallidibacillus pasinlerensis</name>
    <dbReference type="NCBI Taxonomy" id="2703818"/>
    <lineage>
        <taxon>Bacteria</taxon>
        <taxon>Bacillati</taxon>
        <taxon>Bacillota</taxon>
        <taxon>Bacilli</taxon>
        <taxon>Bacillales</taxon>
        <taxon>Bacillaceae</taxon>
        <taxon>Pallidibacillus</taxon>
    </lineage>
</organism>
<protein>
    <submittedName>
        <fullName evidence="1">Uncharacterized protein</fullName>
    </submittedName>
</protein>
<proteinExistence type="predicted"/>